<proteinExistence type="predicted"/>
<organism evidence="2 3">
    <name type="scientific">Sphingomonas xanthus</name>
    <dbReference type="NCBI Taxonomy" id="2594473"/>
    <lineage>
        <taxon>Bacteria</taxon>
        <taxon>Pseudomonadati</taxon>
        <taxon>Pseudomonadota</taxon>
        <taxon>Alphaproteobacteria</taxon>
        <taxon>Sphingomonadales</taxon>
        <taxon>Sphingomonadaceae</taxon>
        <taxon>Sphingomonas</taxon>
    </lineage>
</organism>
<evidence type="ECO:0000313" key="3">
    <source>
        <dbReference type="Proteomes" id="UP000321857"/>
    </source>
</evidence>
<gene>
    <name evidence="2" type="ORF">FMM02_09890</name>
</gene>
<keyword evidence="1" id="KW-0472">Membrane</keyword>
<reference evidence="2 3" key="1">
    <citation type="submission" date="2019-07" db="EMBL/GenBank/DDBJ databases">
        <title>Sphingomonas AE3 Genome sequencing and assembly.</title>
        <authorList>
            <person name="Kim H."/>
        </authorList>
    </citation>
    <scope>NUCLEOTIDE SEQUENCE [LARGE SCALE GENOMIC DNA]</scope>
    <source>
        <strain evidence="2 3">AE3</strain>
    </source>
</reference>
<feature type="transmembrane region" description="Helical" evidence="1">
    <location>
        <begin position="129"/>
        <end position="148"/>
    </location>
</feature>
<feature type="transmembrane region" description="Helical" evidence="1">
    <location>
        <begin position="48"/>
        <end position="66"/>
    </location>
</feature>
<keyword evidence="1" id="KW-1133">Transmembrane helix</keyword>
<feature type="transmembrane region" description="Helical" evidence="1">
    <location>
        <begin position="18"/>
        <end position="36"/>
    </location>
</feature>
<dbReference type="RefSeq" id="WP_147494683.1">
    <property type="nucleotide sequence ID" value="NZ_CP041659.1"/>
</dbReference>
<accession>A0A516ITL4</accession>
<name>A0A516ITL4_9SPHN</name>
<evidence type="ECO:0000256" key="1">
    <source>
        <dbReference type="SAM" id="Phobius"/>
    </source>
</evidence>
<dbReference type="EMBL" id="CP041659">
    <property type="protein sequence ID" value="QDP20235.1"/>
    <property type="molecule type" value="Genomic_DNA"/>
</dbReference>
<dbReference type="Proteomes" id="UP000321857">
    <property type="component" value="Chromosome"/>
</dbReference>
<dbReference type="AlphaFoldDB" id="A0A516ITL4"/>
<feature type="transmembrane region" description="Helical" evidence="1">
    <location>
        <begin position="104"/>
        <end position="122"/>
    </location>
</feature>
<dbReference type="OrthoDB" id="9813621at2"/>
<sequence>MTNAEIGGKPRFWNGWRVMGWGMVAALLVTPAIAMRFTQEVDWSPADFVVMGGLMVSIGLMIEFLVRQSGNLAYRLASVIAALTIFLTIWVNLAVGMIGEEGGYNLLFLALMVLAVAGAIAVSFRPRSLVWIATGVGLLQLLAGAVGLPTDPRGAMLSMMFALPWMLAAGLYRHAAGSPGR</sequence>
<keyword evidence="1" id="KW-0812">Transmembrane</keyword>
<dbReference type="KEGG" id="sxa:FMM02_09890"/>
<keyword evidence="3" id="KW-1185">Reference proteome</keyword>
<protein>
    <submittedName>
        <fullName evidence="2">Uncharacterized protein</fullName>
    </submittedName>
</protein>
<evidence type="ECO:0000313" key="2">
    <source>
        <dbReference type="EMBL" id="QDP20235.1"/>
    </source>
</evidence>
<feature type="transmembrane region" description="Helical" evidence="1">
    <location>
        <begin position="73"/>
        <end position="98"/>
    </location>
</feature>
<feature type="transmembrane region" description="Helical" evidence="1">
    <location>
        <begin position="154"/>
        <end position="172"/>
    </location>
</feature>